<protein>
    <recommendedName>
        <fullName evidence="2">Autophagy-related protein 14</fullName>
    </recommendedName>
</protein>
<dbReference type="Proteomes" id="UP001479436">
    <property type="component" value="Unassembled WGS sequence"/>
</dbReference>
<comment type="caution">
    <text evidence="4">The sequence shown here is derived from an EMBL/GenBank/DDBJ whole genome shotgun (WGS) entry which is preliminary data.</text>
</comment>
<evidence type="ECO:0000256" key="2">
    <source>
        <dbReference type="ARBA" id="ARBA00013807"/>
    </source>
</evidence>
<keyword evidence="5" id="KW-1185">Reference proteome</keyword>
<sequence>MTNTLDLKKRIRNLRSIAVRNISFNSEYIPHSSSYGIQDDNNLQPETSMETCTHTETVEVNLESHNLDEDCFQLLNTFLTLHENENDPPFYMSEVCPDSLNPSFGPLDSSNLPSWIWNEDEGSLKLLIQWTVDLRCLHFISSKLYDYPIPLRPNTILFEFSDGFYTSREMSREEKLNGSHPMSLSISLDKEKKSYDGEAIMRLVSLQNTLLDHKKSLVSVARDADNLLSKKDMKLTLKRQSSKAKAKLQCTQEQIKNKQIQLESCRRFVDSFRDKNKQRQMDFEEANLRCSTGKLYLTESRKNLTQNKALLENTKQLTIQRKCEMIYELQNIYPIEPSPIDPSMYQILGVTLPNSVFTGNDEEMIATALGYTAHVVTLMAGYMDVPLRYPIKSKSSRATIFDPVSRLQGSYEFPLYSKGEDRSRFEYGVFLLNKNIEQLLYAERLTVLDLRNTLPNLKWLIQTYLYRHHIGMEIPYEN</sequence>
<dbReference type="InterPro" id="IPR018791">
    <property type="entry name" value="UV_resistance/autophagy_Atg14"/>
</dbReference>
<comment type="similarity">
    <text evidence="1">Belongs to the ATG14 family.</text>
</comment>
<dbReference type="Pfam" id="PF10186">
    <property type="entry name" value="ATG14"/>
    <property type="match status" value="1"/>
</dbReference>
<evidence type="ECO:0000256" key="1">
    <source>
        <dbReference type="ARBA" id="ARBA00009574"/>
    </source>
</evidence>
<gene>
    <name evidence="4" type="ORF">K7432_005919</name>
</gene>
<reference evidence="4 5" key="1">
    <citation type="submission" date="2023-04" db="EMBL/GenBank/DDBJ databases">
        <title>Genome of Basidiobolus ranarum AG-B5.</title>
        <authorList>
            <person name="Stajich J.E."/>
            <person name="Carter-House D."/>
            <person name="Gryganskyi A."/>
        </authorList>
    </citation>
    <scope>NUCLEOTIDE SEQUENCE [LARGE SCALE GENOMIC DNA]</scope>
    <source>
        <strain evidence="4 5">AG-B5</strain>
    </source>
</reference>
<proteinExistence type="inferred from homology"/>
<keyword evidence="3" id="KW-0175">Coiled coil</keyword>
<organism evidence="4 5">
    <name type="scientific">Basidiobolus ranarum</name>
    <dbReference type="NCBI Taxonomy" id="34480"/>
    <lineage>
        <taxon>Eukaryota</taxon>
        <taxon>Fungi</taxon>
        <taxon>Fungi incertae sedis</taxon>
        <taxon>Zoopagomycota</taxon>
        <taxon>Entomophthoromycotina</taxon>
        <taxon>Basidiobolomycetes</taxon>
        <taxon>Basidiobolales</taxon>
        <taxon>Basidiobolaceae</taxon>
        <taxon>Basidiobolus</taxon>
    </lineage>
</organism>
<evidence type="ECO:0000313" key="4">
    <source>
        <dbReference type="EMBL" id="KAK9717851.1"/>
    </source>
</evidence>
<name>A0ABR2W2F8_9FUNG</name>
<dbReference type="PANTHER" id="PTHR15157:SF5">
    <property type="entry name" value="UV RADIATION RESISTANCE-ASSOCIATED GENE PROTEIN"/>
    <property type="match status" value="1"/>
</dbReference>
<evidence type="ECO:0000256" key="3">
    <source>
        <dbReference type="ARBA" id="ARBA00023054"/>
    </source>
</evidence>
<evidence type="ECO:0000313" key="5">
    <source>
        <dbReference type="Proteomes" id="UP001479436"/>
    </source>
</evidence>
<dbReference type="EMBL" id="JASJQH010007122">
    <property type="protein sequence ID" value="KAK9717851.1"/>
    <property type="molecule type" value="Genomic_DNA"/>
</dbReference>
<dbReference type="PANTHER" id="PTHR15157">
    <property type="entry name" value="UV RADIATION RESISTANCE-ASSOCIATED GENE PROTEIN"/>
    <property type="match status" value="1"/>
</dbReference>
<accession>A0ABR2W2F8</accession>